<feature type="domain" description="Glycosyl hydrolase family 32 C-terminal" evidence="7">
    <location>
        <begin position="364"/>
        <end position="432"/>
    </location>
</feature>
<dbReference type="InterPro" id="IPR023296">
    <property type="entry name" value="Glyco_hydro_beta-prop_sf"/>
</dbReference>
<evidence type="ECO:0000313" key="9">
    <source>
        <dbReference type="Proteomes" id="UP000184245"/>
    </source>
</evidence>
<dbReference type="CDD" id="cd08996">
    <property type="entry name" value="GH32_FFase"/>
    <property type="match status" value="1"/>
</dbReference>
<evidence type="ECO:0000256" key="4">
    <source>
        <dbReference type="ARBA" id="ARBA00023295"/>
    </source>
</evidence>
<organism evidence="8 9">
    <name type="scientific">Lactonifactor longoviformis DSM 17459</name>
    <dbReference type="NCBI Taxonomy" id="1122155"/>
    <lineage>
        <taxon>Bacteria</taxon>
        <taxon>Bacillati</taxon>
        <taxon>Bacillota</taxon>
        <taxon>Clostridia</taxon>
        <taxon>Eubacteriales</taxon>
        <taxon>Clostridiaceae</taxon>
        <taxon>Lactonifactor</taxon>
    </lineage>
</organism>
<dbReference type="EC" id="3.2.1.26" evidence="2"/>
<comment type="similarity">
    <text evidence="1 5">Belongs to the glycosyl hydrolase 32 family.</text>
</comment>
<keyword evidence="3 5" id="KW-0378">Hydrolase</keyword>
<dbReference type="SUPFAM" id="SSF75005">
    <property type="entry name" value="Arabinanase/levansucrase/invertase"/>
    <property type="match status" value="1"/>
</dbReference>
<evidence type="ECO:0000256" key="3">
    <source>
        <dbReference type="ARBA" id="ARBA00022801"/>
    </source>
</evidence>
<evidence type="ECO:0000259" key="7">
    <source>
        <dbReference type="Pfam" id="PF08244"/>
    </source>
</evidence>
<dbReference type="InterPro" id="IPR051214">
    <property type="entry name" value="GH32_Enzymes"/>
</dbReference>
<accession>A0A1M4YHE9</accession>
<evidence type="ECO:0000256" key="2">
    <source>
        <dbReference type="ARBA" id="ARBA00012758"/>
    </source>
</evidence>
<dbReference type="Pfam" id="PF08244">
    <property type="entry name" value="Glyco_hydro_32C"/>
    <property type="match status" value="1"/>
</dbReference>
<dbReference type="GO" id="GO:0004564">
    <property type="term" value="F:beta-fructofuranosidase activity"/>
    <property type="evidence" value="ECO:0007669"/>
    <property type="project" value="UniProtKB-EC"/>
</dbReference>
<dbReference type="PANTHER" id="PTHR43101:SF1">
    <property type="entry name" value="BETA-FRUCTOSIDASE"/>
    <property type="match status" value="1"/>
</dbReference>
<dbReference type="Gene3D" id="2.60.120.560">
    <property type="entry name" value="Exo-inulinase, domain 1"/>
    <property type="match status" value="1"/>
</dbReference>
<keyword evidence="9" id="KW-1185">Reference proteome</keyword>
<dbReference type="InterPro" id="IPR013148">
    <property type="entry name" value="Glyco_hydro_32_N"/>
</dbReference>
<dbReference type="SMART" id="SM00640">
    <property type="entry name" value="Glyco_32"/>
    <property type="match status" value="1"/>
</dbReference>
<dbReference type="Proteomes" id="UP000184245">
    <property type="component" value="Unassembled WGS sequence"/>
</dbReference>
<evidence type="ECO:0000256" key="5">
    <source>
        <dbReference type="RuleBase" id="RU362110"/>
    </source>
</evidence>
<evidence type="ECO:0000259" key="6">
    <source>
        <dbReference type="Pfam" id="PF00251"/>
    </source>
</evidence>
<name>A0A1M4YHE9_9CLOT</name>
<sequence length="451" mass="52269">MIKDILHLKAPGNWINDPNGFIYYQGKYHLFYQHFPYAPVWGTMHWGHAVSDDLVHWEHKEIALFPTKDYDRNGVFSGSAIEKDGMLYLYYSAVRYLKEEPENIHLCPGEKFETSQAMITSPDGYQFDNWRDKRQIIPVSADVTIADAVHTRDPKVWKSGDTYYMILGSTLEGKHGRVLFYKSRDARTWTYANQCRDKVFGKILECPDIFMAGEGYVFMGSPMGILDDGLEYAHQSICAPVDFEEESCELKLLRPSQFVDYGLDLYAPQTTLDKDGRRVMIAWMRMPYAADAPDRNPWKGMMCLPRVVEEEAGHIYFRVHPETERYFSKEMLRREEIDYHKPFRIKTVLKEGDMLDIGGYCIKAENDCIRTDRTRVFARKDYERDTKEAEQYRMTSSTPSLCGRYELDIFAEPNLIEVFVNQGQYVLSNVIYGLGRGISGPVKQLFSGGDR</sequence>
<dbReference type="RefSeq" id="WP_187143906.1">
    <property type="nucleotide sequence ID" value="NZ_FQVI01000011.1"/>
</dbReference>
<dbReference type="GO" id="GO:0005975">
    <property type="term" value="P:carbohydrate metabolic process"/>
    <property type="evidence" value="ECO:0007669"/>
    <property type="project" value="InterPro"/>
</dbReference>
<proteinExistence type="inferred from homology"/>
<gene>
    <name evidence="8" type="ORF">SAMN02745158_02374</name>
</gene>
<dbReference type="EMBL" id="FQVI01000011">
    <property type="protein sequence ID" value="SHF04932.1"/>
    <property type="molecule type" value="Genomic_DNA"/>
</dbReference>
<evidence type="ECO:0000256" key="1">
    <source>
        <dbReference type="ARBA" id="ARBA00009902"/>
    </source>
</evidence>
<reference evidence="8 9" key="1">
    <citation type="submission" date="2016-11" db="EMBL/GenBank/DDBJ databases">
        <authorList>
            <person name="Jaros S."/>
            <person name="Januszkiewicz K."/>
            <person name="Wedrychowicz H."/>
        </authorList>
    </citation>
    <scope>NUCLEOTIDE SEQUENCE [LARGE SCALE GENOMIC DNA]</scope>
    <source>
        <strain evidence="8 9">DSM 17459</strain>
    </source>
</reference>
<dbReference type="InterPro" id="IPR001362">
    <property type="entry name" value="Glyco_hydro_32"/>
</dbReference>
<dbReference type="AlphaFoldDB" id="A0A1M4YHE9"/>
<dbReference type="Pfam" id="PF00251">
    <property type="entry name" value="Glyco_hydro_32N"/>
    <property type="match status" value="1"/>
</dbReference>
<dbReference type="Gene3D" id="2.115.10.20">
    <property type="entry name" value="Glycosyl hydrolase domain, family 43"/>
    <property type="match status" value="1"/>
</dbReference>
<keyword evidence="4 5" id="KW-0326">Glycosidase</keyword>
<evidence type="ECO:0000313" key="8">
    <source>
        <dbReference type="EMBL" id="SHF04932.1"/>
    </source>
</evidence>
<dbReference type="InterPro" id="IPR013189">
    <property type="entry name" value="Glyco_hydro_32_C"/>
</dbReference>
<dbReference type="PANTHER" id="PTHR43101">
    <property type="entry name" value="BETA-FRUCTOSIDASE"/>
    <property type="match status" value="1"/>
</dbReference>
<dbReference type="STRING" id="1122155.SAMN02745158_02374"/>
<feature type="domain" description="Glycosyl hydrolase family 32 N-terminal" evidence="6">
    <location>
        <begin position="7"/>
        <end position="312"/>
    </location>
</feature>
<protein>
    <recommendedName>
        <fullName evidence="2">beta-fructofuranosidase</fullName>
        <ecNumber evidence="2">3.2.1.26</ecNumber>
    </recommendedName>
</protein>